<reference evidence="1 2" key="1">
    <citation type="submission" date="2019-08" db="EMBL/GenBank/DDBJ databases">
        <title>Lentzea from Indian Himalayas.</title>
        <authorList>
            <person name="Mandal S."/>
            <person name="Mallick Gupta A."/>
            <person name="Maiti P.K."/>
            <person name="Sarkar J."/>
            <person name="Mandal S."/>
        </authorList>
    </citation>
    <scope>NUCLEOTIDE SEQUENCE [LARGE SCALE GENOMIC DNA]</scope>
    <source>
        <strain evidence="1 2">PSKA42</strain>
    </source>
</reference>
<organism evidence="1 2">
    <name type="scientific">Lentzea indica</name>
    <dbReference type="NCBI Taxonomy" id="2604800"/>
    <lineage>
        <taxon>Bacteria</taxon>
        <taxon>Bacillati</taxon>
        <taxon>Actinomycetota</taxon>
        <taxon>Actinomycetes</taxon>
        <taxon>Pseudonocardiales</taxon>
        <taxon>Pseudonocardiaceae</taxon>
        <taxon>Lentzea</taxon>
    </lineage>
</organism>
<proteinExistence type="predicted"/>
<gene>
    <name evidence="1" type="ORF">FXN61_41975</name>
</gene>
<dbReference type="EMBL" id="VSRL01000300">
    <property type="protein sequence ID" value="NKE62943.1"/>
    <property type="molecule type" value="Genomic_DNA"/>
</dbReference>
<protein>
    <submittedName>
        <fullName evidence="1">Uncharacterized protein</fullName>
    </submittedName>
</protein>
<dbReference type="RefSeq" id="WP_167979551.1">
    <property type="nucleotide sequence ID" value="NZ_VSRL01000300.1"/>
</dbReference>
<evidence type="ECO:0000313" key="1">
    <source>
        <dbReference type="EMBL" id="NKE62943.1"/>
    </source>
</evidence>
<sequence length="142" mass="16158">MGITYDGPYADLIDSYGHEGYAARKLPGGQLTSIWNYQNREFLGYVAKCECGWTGSTLHPPTEEGREAAHDEWDHEHLQPLINEAKRAWHRWADRAGGDLKDVANLVRDQQFGHAASLLSRLIEQLETRQRVVTELAEGRDR</sequence>
<accession>A0ABX1FV78</accession>
<comment type="caution">
    <text evidence="1">The sequence shown here is derived from an EMBL/GenBank/DDBJ whole genome shotgun (WGS) entry which is preliminary data.</text>
</comment>
<keyword evidence="2" id="KW-1185">Reference proteome</keyword>
<dbReference type="Proteomes" id="UP001515943">
    <property type="component" value="Unassembled WGS sequence"/>
</dbReference>
<name>A0ABX1FV78_9PSEU</name>
<evidence type="ECO:0000313" key="2">
    <source>
        <dbReference type="Proteomes" id="UP001515943"/>
    </source>
</evidence>